<dbReference type="OrthoDB" id="270930at2759"/>
<feature type="transmembrane region" description="Helical" evidence="6">
    <location>
        <begin position="20"/>
        <end position="41"/>
    </location>
</feature>
<evidence type="ECO:0000256" key="3">
    <source>
        <dbReference type="ARBA" id="ARBA00022692"/>
    </source>
</evidence>
<dbReference type="GO" id="GO:0005789">
    <property type="term" value="C:endoplasmic reticulum membrane"/>
    <property type="evidence" value="ECO:0007669"/>
    <property type="project" value="TreeGrafter"/>
</dbReference>
<evidence type="ECO:0000259" key="8">
    <source>
        <dbReference type="Pfam" id="PF13850"/>
    </source>
</evidence>
<keyword evidence="10" id="KW-1185">Reference proteome</keyword>
<organism evidence="9 10">
    <name type="scientific">Daphnia galeata</name>
    <dbReference type="NCBI Taxonomy" id="27404"/>
    <lineage>
        <taxon>Eukaryota</taxon>
        <taxon>Metazoa</taxon>
        <taxon>Ecdysozoa</taxon>
        <taxon>Arthropoda</taxon>
        <taxon>Crustacea</taxon>
        <taxon>Branchiopoda</taxon>
        <taxon>Diplostraca</taxon>
        <taxon>Cladocera</taxon>
        <taxon>Anomopoda</taxon>
        <taxon>Daphniidae</taxon>
        <taxon>Daphnia</taxon>
    </lineage>
</organism>
<evidence type="ECO:0000313" key="9">
    <source>
        <dbReference type="EMBL" id="CAH0107762.1"/>
    </source>
</evidence>
<dbReference type="AlphaFoldDB" id="A0A8J2RYN0"/>
<evidence type="ECO:0000256" key="4">
    <source>
        <dbReference type="ARBA" id="ARBA00022989"/>
    </source>
</evidence>
<dbReference type="InterPro" id="IPR039542">
    <property type="entry name" value="Erv_N"/>
</dbReference>
<dbReference type="EMBL" id="CAKKLH010000278">
    <property type="protein sequence ID" value="CAH0107762.1"/>
    <property type="molecule type" value="Genomic_DNA"/>
</dbReference>
<feature type="domain" description="Endoplasmic reticulum vesicle transporter N-terminal" evidence="8">
    <location>
        <begin position="5"/>
        <end position="96"/>
    </location>
</feature>
<evidence type="ECO:0000256" key="2">
    <source>
        <dbReference type="ARBA" id="ARBA00005648"/>
    </source>
</evidence>
<dbReference type="Pfam" id="PF07970">
    <property type="entry name" value="COPIIcoated_ERV"/>
    <property type="match status" value="1"/>
</dbReference>
<dbReference type="GO" id="GO:0033116">
    <property type="term" value="C:endoplasmic reticulum-Golgi intermediate compartment membrane"/>
    <property type="evidence" value="ECO:0007669"/>
    <property type="project" value="UniProtKB-SubCell"/>
</dbReference>
<evidence type="ECO:0000256" key="1">
    <source>
        <dbReference type="ARBA" id="ARBA00004457"/>
    </source>
</evidence>
<gene>
    <name evidence="9" type="ORF">DGAL_LOCUS11095</name>
</gene>
<dbReference type="GO" id="GO:0030134">
    <property type="term" value="C:COPII-coated ER to Golgi transport vesicle"/>
    <property type="evidence" value="ECO:0007669"/>
    <property type="project" value="TreeGrafter"/>
</dbReference>
<keyword evidence="4 6" id="KW-1133">Transmembrane helix</keyword>
<dbReference type="PANTHER" id="PTHR10984">
    <property type="entry name" value="ENDOPLASMIC RETICULUM-GOLGI INTERMEDIATE COMPARTMENT PROTEIN"/>
    <property type="match status" value="1"/>
</dbReference>
<keyword evidence="3 6" id="KW-0812">Transmembrane</keyword>
<proteinExistence type="inferred from homology"/>
<protein>
    <recommendedName>
        <fullName evidence="11">Endoplasmic reticulum-Golgi intermediate compartment protein 1</fullName>
    </recommendedName>
</protein>
<dbReference type="PANTHER" id="PTHR10984:SF36">
    <property type="entry name" value="ENDOPLASMIC RETICULUM-GOLGI INTERMEDIATE COMPARTMENT PROTEIN 1"/>
    <property type="match status" value="1"/>
</dbReference>
<keyword evidence="5 6" id="KW-0472">Membrane</keyword>
<sequence>MGFDLRRLDIYRKVPKDLTQPTVTGAVISICCCAFMTFLFFSEFFHFISPEVVSELFVDNPGNTDEKIPVQINITLPRLACEYVGIDIQDDLGRHDVGFIENTLKTPWNKGKGCIFESRFHINRVPGNFHVSTHSADKQPDSADMAHYITSLTFGEMLDKKNLPGNFNPLARRDRSQADPAESHDYTMKIVPTIYEDSAGNTLVSYQYTYAYSNYVSFSLGGRSPAAIWFRYDLNPITVKYHERRQPIYAFLTSVCAIIGGTFTVAGIIDSFVFTASEIFKKFELGKLS</sequence>
<evidence type="ECO:0008006" key="11">
    <source>
        <dbReference type="Google" id="ProtNLM"/>
    </source>
</evidence>
<dbReference type="InterPro" id="IPR045888">
    <property type="entry name" value="Erv"/>
</dbReference>
<comment type="subcellular location">
    <subcellularLocation>
        <location evidence="1">Endoplasmic reticulum-Golgi intermediate compartment membrane</location>
        <topology evidence="1">Multi-pass membrane protein</topology>
    </subcellularLocation>
</comment>
<name>A0A8J2RYN0_9CRUS</name>
<reference evidence="9" key="1">
    <citation type="submission" date="2021-11" db="EMBL/GenBank/DDBJ databases">
        <authorList>
            <person name="Schell T."/>
        </authorList>
    </citation>
    <scope>NUCLEOTIDE SEQUENCE</scope>
    <source>
        <strain evidence="9">M5</strain>
    </source>
</reference>
<dbReference type="GO" id="GO:0006888">
    <property type="term" value="P:endoplasmic reticulum to Golgi vesicle-mediated transport"/>
    <property type="evidence" value="ECO:0007669"/>
    <property type="project" value="TreeGrafter"/>
</dbReference>
<dbReference type="GO" id="GO:0006890">
    <property type="term" value="P:retrograde vesicle-mediated transport, Golgi to endoplasmic reticulum"/>
    <property type="evidence" value="ECO:0007669"/>
    <property type="project" value="TreeGrafter"/>
</dbReference>
<evidence type="ECO:0000313" key="10">
    <source>
        <dbReference type="Proteomes" id="UP000789390"/>
    </source>
</evidence>
<feature type="domain" description="Endoplasmic reticulum vesicle transporter C-terminal" evidence="7">
    <location>
        <begin position="110"/>
        <end position="270"/>
    </location>
</feature>
<comment type="caution">
    <text evidence="9">The sequence shown here is derived from an EMBL/GenBank/DDBJ whole genome shotgun (WGS) entry which is preliminary data.</text>
</comment>
<dbReference type="InterPro" id="IPR012936">
    <property type="entry name" value="Erv_C"/>
</dbReference>
<accession>A0A8J2RYN0</accession>
<comment type="similarity">
    <text evidence="2">Belongs to the ERGIC family.</text>
</comment>
<evidence type="ECO:0000256" key="5">
    <source>
        <dbReference type="ARBA" id="ARBA00023136"/>
    </source>
</evidence>
<evidence type="ECO:0000259" key="7">
    <source>
        <dbReference type="Pfam" id="PF07970"/>
    </source>
</evidence>
<dbReference type="Pfam" id="PF13850">
    <property type="entry name" value="ERGIC_N"/>
    <property type="match status" value="1"/>
</dbReference>
<dbReference type="GO" id="GO:0000139">
    <property type="term" value="C:Golgi membrane"/>
    <property type="evidence" value="ECO:0007669"/>
    <property type="project" value="TreeGrafter"/>
</dbReference>
<dbReference type="Proteomes" id="UP000789390">
    <property type="component" value="Unassembled WGS sequence"/>
</dbReference>
<feature type="transmembrane region" description="Helical" evidence="6">
    <location>
        <begin position="248"/>
        <end position="269"/>
    </location>
</feature>
<evidence type="ECO:0000256" key="6">
    <source>
        <dbReference type="SAM" id="Phobius"/>
    </source>
</evidence>